<feature type="compositionally biased region" description="Basic and acidic residues" evidence="1">
    <location>
        <begin position="301"/>
        <end position="310"/>
    </location>
</feature>
<keyword evidence="4" id="KW-1185">Reference proteome</keyword>
<sequence>MSSDSNRSDEPSKKPSPDIMKKLNDAFSSYLDGEEKAVEDTEKSEKDSLLELVRAGIAEKQGQMAEEHVGIIGADQANEDPIDDEDVTNSEELIVPSLDNNEVDDPTPAISEMVPDVLTAGFENVQYQSVEIEVDEIEEQSDDEEISDYSGVLSDILKKRSENPRDSVVEPELIPQPKVVRSDADIGANGPGSILDENKISDVAAGTRLGISVEKAPEKPAPIKPEFKKPLLRTEGKSSAGSTSSLLSKKTPSSSTVEKDSDIKERARQKAKLQSQPITSAPSRPSVTATAVESSISSPKAADKATEKKVPNIPAGPVNIAFLYNKDHTSHDAASLSINTHEKPERLIKAMWYLEKSKVFEDGTCTLINDFGMADESDLLRVHDKSYVSFVSSYSSAGGGFLGDSTYMTTTSYDIAKMAAGAAIAAGDLLMDKKFTHAFVLARPPGHHASSQKYGGFCLFNNAAILARYLQERRNVKKILILDWDAHAGDGTMEVFYDDPSVMFLSTHRDPHGFYPRKGFSTQIGENAGKGYTLNVEMPEGSGNGEYMMAFDEAIVPMIRHFSPDFLIVSCGFDAYHKEKNIGLTLDSDGYHQMTEKVRTAFSGPMVFLMEGGYHDQNGQLCHSVLNSLHGRPNPINDRLEISSFKLTQQKQIFAAAEKKVNESKKNNPILASQVP</sequence>
<dbReference type="InterPro" id="IPR023696">
    <property type="entry name" value="Ureohydrolase_dom_sf"/>
</dbReference>
<organism evidence="3 4">
    <name type="scientific">Methanolobus profundi</name>
    <dbReference type="NCBI Taxonomy" id="487685"/>
    <lineage>
        <taxon>Archaea</taxon>
        <taxon>Methanobacteriati</taxon>
        <taxon>Methanobacteriota</taxon>
        <taxon>Stenosarchaea group</taxon>
        <taxon>Methanomicrobia</taxon>
        <taxon>Methanosarcinales</taxon>
        <taxon>Methanosarcinaceae</taxon>
        <taxon>Methanolobus</taxon>
    </lineage>
</organism>
<feature type="compositionally biased region" description="Basic and acidic residues" evidence="1">
    <location>
        <begin position="257"/>
        <end position="268"/>
    </location>
</feature>
<gene>
    <name evidence="3" type="ORF">SAMN04488696_1045</name>
</gene>
<feature type="domain" description="Histone deacetylase" evidence="2">
    <location>
        <begin position="342"/>
        <end position="622"/>
    </location>
</feature>
<proteinExistence type="predicted"/>
<dbReference type="Gene3D" id="3.40.800.20">
    <property type="entry name" value="Histone deacetylase domain"/>
    <property type="match status" value="1"/>
</dbReference>
<dbReference type="STRING" id="487685.SAMN04488696_1045"/>
<dbReference type="SUPFAM" id="SSF52768">
    <property type="entry name" value="Arginase/deacetylase"/>
    <property type="match status" value="1"/>
</dbReference>
<evidence type="ECO:0000313" key="3">
    <source>
        <dbReference type="EMBL" id="SFM34008.1"/>
    </source>
</evidence>
<evidence type="ECO:0000313" key="4">
    <source>
        <dbReference type="Proteomes" id="UP000198535"/>
    </source>
</evidence>
<feature type="region of interest" description="Disordered" evidence="1">
    <location>
        <begin position="1"/>
        <end position="27"/>
    </location>
</feature>
<dbReference type="InterPro" id="IPR023801">
    <property type="entry name" value="His_deacetylse_dom"/>
</dbReference>
<dbReference type="PANTHER" id="PTHR10625:SF10">
    <property type="entry name" value="HISTONE DEACETYLASE HDAC1"/>
    <property type="match status" value="1"/>
</dbReference>
<feature type="region of interest" description="Disordered" evidence="1">
    <location>
        <begin position="160"/>
        <end position="310"/>
    </location>
</feature>
<dbReference type="InterPro" id="IPR000286">
    <property type="entry name" value="HDACs"/>
</dbReference>
<dbReference type="Proteomes" id="UP000198535">
    <property type="component" value="Unassembled WGS sequence"/>
</dbReference>
<dbReference type="RefSeq" id="WP_091933994.1">
    <property type="nucleotide sequence ID" value="NZ_FOUJ01000001.1"/>
</dbReference>
<feature type="compositionally biased region" description="Low complexity" evidence="1">
    <location>
        <begin position="237"/>
        <end position="256"/>
    </location>
</feature>
<protein>
    <submittedName>
        <fullName evidence="3">Acetoin utilization deacetylase AcuC</fullName>
    </submittedName>
</protein>
<feature type="compositionally biased region" description="Polar residues" evidence="1">
    <location>
        <begin position="272"/>
        <end position="298"/>
    </location>
</feature>
<dbReference type="GO" id="GO:0040029">
    <property type="term" value="P:epigenetic regulation of gene expression"/>
    <property type="evidence" value="ECO:0007669"/>
    <property type="project" value="TreeGrafter"/>
</dbReference>
<dbReference type="AlphaFoldDB" id="A0A1I4Q1P8"/>
<accession>A0A1I4Q1P8</accession>
<dbReference type="EMBL" id="FOUJ01000001">
    <property type="protein sequence ID" value="SFM34008.1"/>
    <property type="molecule type" value="Genomic_DNA"/>
</dbReference>
<reference evidence="4" key="1">
    <citation type="submission" date="2016-10" db="EMBL/GenBank/DDBJ databases">
        <authorList>
            <person name="Varghese N."/>
            <person name="Submissions S."/>
        </authorList>
    </citation>
    <scope>NUCLEOTIDE SEQUENCE [LARGE SCALE GENOMIC DNA]</scope>
    <source>
        <strain evidence="4">Mob M</strain>
    </source>
</reference>
<evidence type="ECO:0000259" key="2">
    <source>
        <dbReference type="Pfam" id="PF00850"/>
    </source>
</evidence>
<dbReference type="GO" id="GO:0004407">
    <property type="term" value="F:histone deacetylase activity"/>
    <property type="evidence" value="ECO:0007669"/>
    <property type="project" value="TreeGrafter"/>
</dbReference>
<dbReference type="PRINTS" id="PR01270">
    <property type="entry name" value="HDASUPER"/>
</dbReference>
<feature type="compositionally biased region" description="Basic and acidic residues" evidence="1">
    <location>
        <begin position="225"/>
        <end position="236"/>
    </location>
</feature>
<dbReference type="CDD" id="cd09992">
    <property type="entry name" value="HDAC_classII"/>
    <property type="match status" value="1"/>
</dbReference>
<dbReference type="OrthoDB" id="147549at2157"/>
<dbReference type="PANTHER" id="PTHR10625">
    <property type="entry name" value="HISTONE DEACETYLASE HDAC1-RELATED"/>
    <property type="match status" value="1"/>
</dbReference>
<dbReference type="InterPro" id="IPR037138">
    <property type="entry name" value="His_deacetylse_dom_sf"/>
</dbReference>
<name>A0A1I4Q1P8_9EURY</name>
<evidence type="ECO:0000256" key="1">
    <source>
        <dbReference type="SAM" id="MobiDB-lite"/>
    </source>
</evidence>
<dbReference type="Pfam" id="PF00850">
    <property type="entry name" value="Hist_deacetyl"/>
    <property type="match status" value="1"/>
</dbReference>
<feature type="compositionally biased region" description="Basic and acidic residues" evidence="1">
    <location>
        <begin position="1"/>
        <end position="24"/>
    </location>
</feature>